<evidence type="ECO:0000256" key="7">
    <source>
        <dbReference type="ARBA" id="ARBA00023011"/>
    </source>
</evidence>
<keyword evidence="12" id="KW-0413">Isomerase</keyword>
<accession>A0A8C3BK26</accession>
<dbReference type="GO" id="GO:0004769">
    <property type="term" value="F:steroid Delta-isomerase activity"/>
    <property type="evidence" value="ECO:0007669"/>
    <property type="project" value="TreeGrafter"/>
</dbReference>
<dbReference type="AlphaFoldDB" id="A0A8C3BK26"/>
<keyword evidence="6 13" id="KW-1133">Transmembrane helix</keyword>
<dbReference type="InterPro" id="IPR033118">
    <property type="entry name" value="EXPERA"/>
</dbReference>
<dbReference type="Ensembl" id="ENSCMMT00000006332.1">
    <property type="protein sequence ID" value="ENSCMMP00000005701.1"/>
    <property type="gene ID" value="ENSCMMG00000003630.1"/>
</dbReference>
<feature type="domain" description="EXPERA" evidence="14">
    <location>
        <begin position="101"/>
        <end position="151"/>
    </location>
</feature>
<dbReference type="GO" id="GO:0000247">
    <property type="term" value="F:C-8 sterol isomerase activity"/>
    <property type="evidence" value="ECO:0007669"/>
    <property type="project" value="TreeGrafter"/>
</dbReference>
<evidence type="ECO:0000256" key="9">
    <source>
        <dbReference type="ARBA" id="ARBA00023136"/>
    </source>
</evidence>
<reference evidence="15" key="2">
    <citation type="submission" date="2025-09" db="UniProtKB">
        <authorList>
            <consortium name="Ensembl"/>
        </authorList>
    </citation>
    <scope>IDENTIFICATION</scope>
</reference>
<dbReference type="Pfam" id="PF05241">
    <property type="entry name" value="EBP"/>
    <property type="match status" value="1"/>
</dbReference>
<keyword evidence="16" id="KW-1185">Reference proteome</keyword>
<evidence type="ECO:0000256" key="2">
    <source>
        <dbReference type="ARBA" id="ARBA00008337"/>
    </source>
</evidence>
<keyword evidence="11" id="KW-0753">Steroid metabolism</keyword>
<evidence type="ECO:0000256" key="6">
    <source>
        <dbReference type="ARBA" id="ARBA00022989"/>
    </source>
</evidence>
<feature type="transmembrane region" description="Helical" evidence="13">
    <location>
        <begin position="68"/>
        <end position="87"/>
    </location>
</feature>
<keyword evidence="5" id="KW-0752">Steroid biosynthesis</keyword>
<dbReference type="GO" id="GO:0047750">
    <property type="term" value="F:cholestenol delta-isomerase activity"/>
    <property type="evidence" value="ECO:0007669"/>
    <property type="project" value="InterPro"/>
</dbReference>
<evidence type="ECO:0000256" key="4">
    <source>
        <dbReference type="ARBA" id="ARBA00022692"/>
    </source>
</evidence>
<keyword evidence="7" id="KW-0756">Sterol biosynthesis</keyword>
<dbReference type="GO" id="GO:0016020">
    <property type="term" value="C:membrane"/>
    <property type="evidence" value="ECO:0007669"/>
    <property type="project" value="UniProtKB-SubCell"/>
</dbReference>
<feature type="transmembrane region" description="Helical" evidence="13">
    <location>
        <begin position="25"/>
        <end position="47"/>
    </location>
</feature>
<dbReference type="PANTHER" id="PTHR14207:SF0">
    <property type="entry name" value="3-BETA-HYDROXYSTEROID-DELTA(8),DELTA(7)-ISOMERASE"/>
    <property type="match status" value="1"/>
</dbReference>
<dbReference type="PANTHER" id="PTHR14207">
    <property type="entry name" value="STEROL ISOMERASE"/>
    <property type="match status" value="1"/>
</dbReference>
<keyword evidence="3" id="KW-0444">Lipid biosynthesis</keyword>
<evidence type="ECO:0000256" key="12">
    <source>
        <dbReference type="ARBA" id="ARBA00023235"/>
    </source>
</evidence>
<evidence type="ECO:0000256" key="8">
    <source>
        <dbReference type="ARBA" id="ARBA00023098"/>
    </source>
</evidence>
<dbReference type="GO" id="GO:0005783">
    <property type="term" value="C:endoplasmic reticulum"/>
    <property type="evidence" value="ECO:0007669"/>
    <property type="project" value="TreeGrafter"/>
</dbReference>
<name>A0A8C3BK26_CAIMO</name>
<reference evidence="15" key="1">
    <citation type="submission" date="2025-08" db="UniProtKB">
        <authorList>
            <consortium name="Ensembl"/>
        </authorList>
    </citation>
    <scope>IDENTIFICATION</scope>
</reference>
<evidence type="ECO:0000256" key="11">
    <source>
        <dbReference type="ARBA" id="ARBA00023221"/>
    </source>
</evidence>
<organism evidence="15 16">
    <name type="scientific">Cairina moschata</name>
    <name type="common">Muscovy duck</name>
    <dbReference type="NCBI Taxonomy" id="8855"/>
    <lineage>
        <taxon>Eukaryota</taxon>
        <taxon>Metazoa</taxon>
        <taxon>Chordata</taxon>
        <taxon>Craniata</taxon>
        <taxon>Vertebrata</taxon>
        <taxon>Euteleostomi</taxon>
        <taxon>Archelosauria</taxon>
        <taxon>Archosauria</taxon>
        <taxon>Dinosauria</taxon>
        <taxon>Saurischia</taxon>
        <taxon>Theropoda</taxon>
        <taxon>Coelurosauria</taxon>
        <taxon>Aves</taxon>
        <taxon>Neognathae</taxon>
        <taxon>Galloanserae</taxon>
        <taxon>Anseriformes</taxon>
        <taxon>Anatidae</taxon>
        <taxon>Anatinae</taxon>
        <taxon>Cairina</taxon>
    </lineage>
</organism>
<keyword evidence="9 13" id="KW-0472">Membrane</keyword>
<proteinExistence type="inferred from homology"/>
<evidence type="ECO:0000256" key="1">
    <source>
        <dbReference type="ARBA" id="ARBA00004141"/>
    </source>
</evidence>
<keyword evidence="8" id="KW-0443">Lipid metabolism</keyword>
<evidence type="ECO:0000256" key="13">
    <source>
        <dbReference type="SAM" id="Phobius"/>
    </source>
</evidence>
<protein>
    <recommendedName>
        <fullName evidence="14">EXPERA domain-containing protein</fullName>
    </recommendedName>
</protein>
<comment type="subcellular location">
    <subcellularLocation>
        <location evidence="1">Membrane</location>
        <topology evidence="1">Multi-pass membrane protein</topology>
    </subcellularLocation>
</comment>
<keyword evidence="10" id="KW-1207">Sterol metabolism</keyword>
<sequence length="171" mass="18309">METAPAHPYWPRSLSLPGYVSSARPGWQCAGAVAAAFAALLALGWALGGAGGGARGGARRSPAQRLAVAWFLLCAAVHGGLEGYFSLRHRHLAADTGLLADIWQLYGDVLYFGTEWRAGWAHADPHPLYFWGYFVALNALWLLIPGALLLQAGLRLAAAQTAFDRPPHKAH</sequence>
<dbReference type="InterPro" id="IPR007905">
    <property type="entry name" value="EBP"/>
</dbReference>
<evidence type="ECO:0000256" key="3">
    <source>
        <dbReference type="ARBA" id="ARBA00022516"/>
    </source>
</evidence>
<evidence type="ECO:0000256" key="5">
    <source>
        <dbReference type="ARBA" id="ARBA00022955"/>
    </source>
</evidence>
<evidence type="ECO:0000259" key="14">
    <source>
        <dbReference type="Pfam" id="PF05241"/>
    </source>
</evidence>
<feature type="transmembrane region" description="Helical" evidence="13">
    <location>
        <begin position="130"/>
        <end position="150"/>
    </location>
</feature>
<evidence type="ECO:0000313" key="16">
    <source>
        <dbReference type="Proteomes" id="UP000694556"/>
    </source>
</evidence>
<keyword evidence="4 13" id="KW-0812">Transmembrane</keyword>
<evidence type="ECO:0000313" key="15">
    <source>
        <dbReference type="Ensembl" id="ENSCMMP00000005701.1"/>
    </source>
</evidence>
<dbReference type="GO" id="GO:0006695">
    <property type="term" value="P:cholesterol biosynthetic process"/>
    <property type="evidence" value="ECO:0007669"/>
    <property type="project" value="TreeGrafter"/>
</dbReference>
<evidence type="ECO:0000256" key="10">
    <source>
        <dbReference type="ARBA" id="ARBA00023166"/>
    </source>
</evidence>
<dbReference type="Proteomes" id="UP000694556">
    <property type="component" value="Unassembled WGS sequence"/>
</dbReference>
<comment type="similarity">
    <text evidence="2">Belongs to the EBP family.</text>
</comment>